<dbReference type="GO" id="GO:0005634">
    <property type="term" value="C:nucleus"/>
    <property type="evidence" value="ECO:0007669"/>
    <property type="project" value="UniProtKB-SubCell"/>
</dbReference>
<keyword evidence="1" id="KW-0371">Homeobox</keyword>
<evidence type="ECO:0000256" key="2">
    <source>
        <dbReference type="SAM" id="MobiDB-lite"/>
    </source>
</evidence>
<evidence type="ECO:0000256" key="1">
    <source>
        <dbReference type="PROSITE-ProRule" id="PRU00108"/>
    </source>
</evidence>
<evidence type="ECO:0000313" key="5">
    <source>
        <dbReference type="Proteomes" id="UP000013827"/>
    </source>
</evidence>
<keyword evidence="1" id="KW-0238">DNA-binding</keyword>
<dbReference type="InterPro" id="IPR009057">
    <property type="entry name" value="Homeodomain-like_sf"/>
</dbReference>
<feature type="region of interest" description="Disordered" evidence="2">
    <location>
        <begin position="1"/>
        <end position="24"/>
    </location>
</feature>
<dbReference type="InterPro" id="IPR001356">
    <property type="entry name" value="HD"/>
</dbReference>
<dbReference type="CDD" id="cd00086">
    <property type="entry name" value="homeodomain"/>
    <property type="match status" value="1"/>
</dbReference>
<sequence>MEAPRPQAPPASPKTRWKLPPEQLKATTRQVTVWFQNKRSRDVNIHKPDKQKLPSPRLPGTETARKPSSADKWAGAGDSTSGGPQPWVAAGRSTAAVQRPGPDLLCTPQAVVQALVETAPPPAALFRAAGGGSFGRAAAMAPALVAPNAVPVPWQSSRASLMAVMALEQQLGGAPLDLATALKAAHGSDRISRRALGSISRMASLGDLSAFESCLDKSSE</sequence>
<feature type="domain" description="Homeobox" evidence="3">
    <location>
        <begin position="1"/>
        <end position="45"/>
    </location>
</feature>
<protein>
    <recommendedName>
        <fullName evidence="3">Homeobox domain-containing protein</fullName>
    </recommendedName>
</protein>
<dbReference type="HOGENOM" id="CLU_1258131_0_0_1"/>
<evidence type="ECO:0000259" key="3">
    <source>
        <dbReference type="PROSITE" id="PS50071"/>
    </source>
</evidence>
<dbReference type="RefSeq" id="XP_005760569.1">
    <property type="nucleotide sequence ID" value="XM_005760512.1"/>
</dbReference>
<feature type="compositionally biased region" description="Pro residues" evidence="2">
    <location>
        <begin position="1"/>
        <end position="12"/>
    </location>
</feature>
<keyword evidence="5" id="KW-1185">Reference proteome</keyword>
<reference evidence="5" key="1">
    <citation type="journal article" date="2013" name="Nature">
        <title>Pan genome of the phytoplankton Emiliania underpins its global distribution.</title>
        <authorList>
            <person name="Read B.A."/>
            <person name="Kegel J."/>
            <person name="Klute M.J."/>
            <person name="Kuo A."/>
            <person name="Lefebvre S.C."/>
            <person name="Maumus F."/>
            <person name="Mayer C."/>
            <person name="Miller J."/>
            <person name="Monier A."/>
            <person name="Salamov A."/>
            <person name="Young J."/>
            <person name="Aguilar M."/>
            <person name="Claverie J.M."/>
            <person name="Frickenhaus S."/>
            <person name="Gonzalez K."/>
            <person name="Herman E.K."/>
            <person name="Lin Y.C."/>
            <person name="Napier J."/>
            <person name="Ogata H."/>
            <person name="Sarno A.F."/>
            <person name="Shmutz J."/>
            <person name="Schroeder D."/>
            <person name="de Vargas C."/>
            <person name="Verret F."/>
            <person name="von Dassow P."/>
            <person name="Valentin K."/>
            <person name="Van de Peer Y."/>
            <person name="Wheeler G."/>
            <person name="Dacks J.B."/>
            <person name="Delwiche C.F."/>
            <person name="Dyhrman S.T."/>
            <person name="Glockner G."/>
            <person name="John U."/>
            <person name="Richards T."/>
            <person name="Worden A.Z."/>
            <person name="Zhang X."/>
            <person name="Grigoriev I.V."/>
            <person name="Allen A.E."/>
            <person name="Bidle K."/>
            <person name="Borodovsky M."/>
            <person name="Bowler C."/>
            <person name="Brownlee C."/>
            <person name="Cock J.M."/>
            <person name="Elias M."/>
            <person name="Gladyshev V.N."/>
            <person name="Groth M."/>
            <person name="Guda C."/>
            <person name="Hadaegh A."/>
            <person name="Iglesias-Rodriguez M.D."/>
            <person name="Jenkins J."/>
            <person name="Jones B.M."/>
            <person name="Lawson T."/>
            <person name="Leese F."/>
            <person name="Lindquist E."/>
            <person name="Lobanov A."/>
            <person name="Lomsadze A."/>
            <person name="Malik S.B."/>
            <person name="Marsh M.E."/>
            <person name="Mackinder L."/>
            <person name="Mock T."/>
            <person name="Mueller-Roeber B."/>
            <person name="Pagarete A."/>
            <person name="Parker M."/>
            <person name="Probert I."/>
            <person name="Quesneville H."/>
            <person name="Raines C."/>
            <person name="Rensing S.A."/>
            <person name="Riano-Pachon D.M."/>
            <person name="Richier S."/>
            <person name="Rokitta S."/>
            <person name="Shiraiwa Y."/>
            <person name="Soanes D.M."/>
            <person name="van der Giezen M."/>
            <person name="Wahlund T.M."/>
            <person name="Williams B."/>
            <person name="Wilson W."/>
            <person name="Wolfe G."/>
            <person name="Wurch L.L."/>
        </authorList>
    </citation>
    <scope>NUCLEOTIDE SEQUENCE</scope>
</reference>
<reference evidence="4" key="2">
    <citation type="submission" date="2024-10" db="UniProtKB">
        <authorList>
            <consortium name="EnsemblProtists"/>
        </authorList>
    </citation>
    <scope>IDENTIFICATION</scope>
</reference>
<proteinExistence type="predicted"/>
<feature type="DNA-binding region" description="Homeobox" evidence="1">
    <location>
        <begin position="3"/>
        <end position="46"/>
    </location>
</feature>
<dbReference type="GeneID" id="17254319"/>
<name>A0A0D3IA55_EMIH1</name>
<evidence type="ECO:0000313" key="4">
    <source>
        <dbReference type="EnsemblProtists" id="EOD08140"/>
    </source>
</evidence>
<dbReference type="EnsemblProtists" id="EOD08140">
    <property type="protein sequence ID" value="EOD08140"/>
    <property type="gene ID" value="EMIHUDRAFT_217694"/>
</dbReference>
<dbReference type="PROSITE" id="PS50071">
    <property type="entry name" value="HOMEOBOX_2"/>
    <property type="match status" value="1"/>
</dbReference>
<keyword evidence="1" id="KW-0539">Nucleus</keyword>
<dbReference type="GO" id="GO:0003677">
    <property type="term" value="F:DNA binding"/>
    <property type="evidence" value="ECO:0007669"/>
    <property type="project" value="UniProtKB-UniRule"/>
</dbReference>
<accession>A0A0D3IA55</accession>
<dbReference type="Proteomes" id="UP000013827">
    <property type="component" value="Unassembled WGS sequence"/>
</dbReference>
<feature type="compositionally biased region" description="Basic and acidic residues" evidence="2">
    <location>
        <begin position="39"/>
        <end position="52"/>
    </location>
</feature>
<organism evidence="4 5">
    <name type="scientific">Emiliania huxleyi (strain CCMP1516)</name>
    <dbReference type="NCBI Taxonomy" id="280463"/>
    <lineage>
        <taxon>Eukaryota</taxon>
        <taxon>Haptista</taxon>
        <taxon>Haptophyta</taxon>
        <taxon>Prymnesiophyceae</taxon>
        <taxon>Isochrysidales</taxon>
        <taxon>Noelaerhabdaceae</taxon>
        <taxon>Emiliania</taxon>
    </lineage>
</organism>
<dbReference type="KEGG" id="ehx:EMIHUDRAFT_217694"/>
<dbReference type="SUPFAM" id="SSF46689">
    <property type="entry name" value="Homeodomain-like"/>
    <property type="match status" value="1"/>
</dbReference>
<comment type="subcellular location">
    <subcellularLocation>
        <location evidence="1">Nucleus</location>
    </subcellularLocation>
</comment>
<dbReference type="AlphaFoldDB" id="A0A0D3IA55"/>
<feature type="region of interest" description="Disordered" evidence="2">
    <location>
        <begin position="38"/>
        <end position="93"/>
    </location>
</feature>
<dbReference type="PaxDb" id="2903-EOD08140"/>